<reference evidence="2" key="1">
    <citation type="journal article" date="2023" name="Hortic. Res.">
        <title>A chromosome-level phased genome enabling allele-level studies in sweet orange: a case study on citrus Huanglongbing tolerance.</title>
        <authorList>
            <person name="Wu B."/>
            <person name="Yu Q."/>
            <person name="Deng Z."/>
            <person name="Duan Y."/>
            <person name="Luo F."/>
            <person name="Gmitter F. Jr."/>
        </authorList>
    </citation>
    <scope>NUCLEOTIDE SEQUENCE [LARGE SCALE GENOMIC DNA]</scope>
    <source>
        <strain evidence="2">cv. Valencia</strain>
    </source>
</reference>
<organism evidence="1 2">
    <name type="scientific">Citrus sinensis</name>
    <name type="common">Sweet orange</name>
    <name type="synonym">Citrus aurantium var. sinensis</name>
    <dbReference type="NCBI Taxonomy" id="2711"/>
    <lineage>
        <taxon>Eukaryota</taxon>
        <taxon>Viridiplantae</taxon>
        <taxon>Streptophyta</taxon>
        <taxon>Embryophyta</taxon>
        <taxon>Tracheophyta</taxon>
        <taxon>Spermatophyta</taxon>
        <taxon>Magnoliopsida</taxon>
        <taxon>eudicotyledons</taxon>
        <taxon>Gunneridae</taxon>
        <taxon>Pentapetalae</taxon>
        <taxon>rosids</taxon>
        <taxon>malvids</taxon>
        <taxon>Sapindales</taxon>
        <taxon>Rutaceae</taxon>
        <taxon>Aurantioideae</taxon>
        <taxon>Citrus</taxon>
    </lineage>
</organism>
<comment type="caution">
    <text evidence="1">The sequence shown here is derived from an EMBL/GenBank/DDBJ whole genome shotgun (WGS) entry which is preliminary data.</text>
</comment>
<gene>
    <name evidence="1" type="ORF">KPL71_011854</name>
</gene>
<protein>
    <submittedName>
        <fullName evidence="1">ACPS domain-containing protein</fullName>
    </submittedName>
</protein>
<name>A0ACB8L6U2_CITSI</name>
<dbReference type="EMBL" id="CM039173">
    <property type="protein sequence ID" value="KAH9769074.1"/>
    <property type="molecule type" value="Genomic_DNA"/>
</dbReference>
<proteinExistence type="predicted"/>
<dbReference type="Proteomes" id="UP000829398">
    <property type="component" value="Chromosome 4"/>
</dbReference>
<accession>A0ACB8L6U2</accession>
<evidence type="ECO:0000313" key="2">
    <source>
        <dbReference type="Proteomes" id="UP000829398"/>
    </source>
</evidence>
<keyword evidence="2" id="KW-1185">Reference proteome</keyword>
<sequence>MPCTLLLFLNCTKSFFFVDVYPYFTLSGKDTSLDYALLRETKNYTDPISGSTYTNLLEQRLDSVIFAMAKLGYFDISLAISEAGWPILHYSHLCCCYTNTMLTVHVFQESDKAGMDFPNFNFNVSHHGDYVAIASEPLCLVGLDIVSCAIPLRETIPEFVQNFSSYFSSFEWDNILNAGASDEILIEFYRYWCLKEAYVKAIGIGVAYGLDKVEFHHTGWGNISVKIDGETMTEWKFWLFELGKRHWASVAKGHPKSATESYKRTLRQSDFDEEDYNKGLYLPDAPFLSKTVEQLISIFCVAKGYARSPNFVIPCGNLDSVVTSIVVVASSSSPPPVVRIIKNW</sequence>
<evidence type="ECO:0000313" key="1">
    <source>
        <dbReference type="EMBL" id="KAH9769074.1"/>
    </source>
</evidence>